<protein>
    <submittedName>
        <fullName evidence="2">Uncharacterized protein</fullName>
    </submittedName>
</protein>
<accession>A0A2Z6NPD4</accession>
<feature type="transmembrane region" description="Helical" evidence="1">
    <location>
        <begin position="60"/>
        <end position="78"/>
    </location>
</feature>
<keyword evidence="1" id="KW-0472">Membrane</keyword>
<name>A0A2Z6NPD4_TRISU</name>
<keyword evidence="3" id="KW-1185">Reference proteome</keyword>
<dbReference type="AlphaFoldDB" id="A0A2Z6NPD4"/>
<evidence type="ECO:0000313" key="3">
    <source>
        <dbReference type="Proteomes" id="UP000242715"/>
    </source>
</evidence>
<dbReference type="OrthoDB" id="10356509at2759"/>
<proteinExistence type="predicted"/>
<dbReference type="Proteomes" id="UP000242715">
    <property type="component" value="Unassembled WGS sequence"/>
</dbReference>
<sequence length="130" mass="14453">MLNNGGLVVSPSDSGHSYGMNKSFVDESKGEDVTALDVQTIERSNENFSLGKLFHNFRQGLGLSVLALMMIGATIINLPMHDLRFKKSTATNEIITNKLLKSHWISSNKVVLKVNILQLQRSPRNRNVSQ</sequence>
<keyword evidence="1" id="KW-0812">Transmembrane</keyword>
<dbReference type="EMBL" id="DF973713">
    <property type="protein sequence ID" value="GAU38382.1"/>
    <property type="molecule type" value="Genomic_DNA"/>
</dbReference>
<reference evidence="3" key="1">
    <citation type="journal article" date="2017" name="Front. Plant Sci.">
        <title>Climate Clever Clovers: New Paradigm to Reduce the Environmental Footprint of Ruminants by Breeding Low Methanogenic Forages Utilizing Haplotype Variation.</title>
        <authorList>
            <person name="Kaur P."/>
            <person name="Appels R."/>
            <person name="Bayer P.E."/>
            <person name="Keeble-Gagnere G."/>
            <person name="Wang J."/>
            <person name="Hirakawa H."/>
            <person name="Shirasawa K."/>
            <person name="Vercoe P."/>
            <person name="Stefanova K."/>
            <person name="Durmic Z."/>
            <person name="Nichols P."/>
            <person name="Revell C."/>
            <person name="Isobe S.N."/>
            <person name="Edwards D."/>
            <person name="Erskine W."/>
        </authorList>
    </citation>
    <scope>NUCLEOTIDE SEQUENCE [LARGE SCALE GENOMIC DNA]</scope>
    <source>
        <strain evidence="3">cv. Daliak</strain>
    </source>
</reference>
<evidence type="ECO:0000256" key="1">
    <source>
        <dbReference type="SAM" id="Phobius"/>
    </source>
</evidence>
<organism evidence="2 3">
    <name type="scientific">Trifolium subterraneum</name>
    <name type="common">Subterranean clover</name>
    <dbReference type="NCBI Taxonomy" id="3900"/>
    <lineage>
        <taxon>Eukaryota</taxon>
        <taxon>Viridiplantae</taxon>
        <taxon>Streptophyta</taxon>
        <taxon>Embryophyta</taxon>
        <taxon>Tracheophyta</taxon>
        <taxon>Spermatophyta</taxon>
        <taxon>Magnoliopsida</taxon>
        <taxon>eudicotyledons</taxon>
        <taxon>Gunneridae</taxon>
        <taxon>Pentapetalae</taxon>
        <taxon>rosids</taxon>
        <taxon>fabids</taxon>
        <taxon>Fabales</taxon>
        <taxon>Fabaceae</taxon>
        <taxon>Papilionoideae</taxon>
        <taxon>50 kb inversion clade</taxon>
        <taxon>NPAAA clade</taxon>
        <taxon>Hologalegina</taxon>
        <taxon>IRL clade</taxon>
        <taxon>Trifolieae</taxon>
        <taxon>Trifolium</taxon>
    </lineage>
</organism>
<evidence type="ECO:0000313" key="2">
    <source>
        <dbReference type="EMBL" id="GAU38382.1"/>
    </source>
</evidence>
<keyword evidence="1" id="KW-1133">Transmembrane helix</keyword>
<gene>
    <name evidence="2" type="ORF">TSUD_147500</name>
</gene>